<dbReference type="InterPro" id="IPR050832">
    <property type="entry name" value="Bact_Acetyltransf"/>
</dbReference>
<gene>
    <name evidence="4" type="ORF">E8L99_00400</name>
</gene>
<evidence type="ECO:0000256" key="1">
    <source>
        <dbReference type="ARBA" id="ARBA00022679"/>
    </source>
</evidence>
<dbReference type="KEGG" id="paqt:E8L99_00400"/>
<dbReference type="SUPFAM" id="SSF55729">
    <property type="entry name" value="Acyl-CoA N-acyltransferases (Nat)"/>
    <property type="match status" value="1"/>
</dbReference>
<dbReference type="CDD" id="cd04301">
    <property type="entry name" value="NAT_SF"/>
    <property type="match status" value="1"/>
</dbReference>
<dbReference type="Pfam" id="PF00583">
    <property type="entry name" value="Acetyltransf_1"/>
    <property type="match status" value="1"/>
</dbReference>
<evidence type="ECO:0000256" key="2">
    <source>
        <dbReference type="ARBA" id="ARBA00023315"/>
    </source>
</evidence>
<feature type="domain" description="N-acetyltransferase" evidence="3">
    <location>
        <begin position="9"/>
        <end position="169"/>
    </location>
</feature>
<dbReference type="PROSITE" id="PS51186">
    <property type="entry name" value="GNAT"/>
    <property type="match status" value="1"/>
</dbReference>
<dbReference type="PANTHER" id="PTHR43877">
    <property type="entry name" value="AMINOALKYLPHOSPHONATE N-ACETYLTRANSFERASE-RELATED-RELATED"/>
    <property type="match status" value="1"/>
</dbReference>
<evidence type="ECO:0000313" key="4">
    <source>
        <dbReference type="EMBL" id="QCK84365.1"/>
    </source>
</evidence>
<dbReference type="InterPro" id="IPR000182">
    <property type="entry name" value="GNAT_dom"/>
</dbReference>
<sequence>MARATNALGTFRELSPEDQLLYRDHLIRLDAETRRDRFNGIADDAFIERYSARCFTGRTRLFAYVDGSGQIRGCAEIHPPSRTTPADIAFSVEPEFRRRGIASELFEAIIVAAGAQRIRTLRITSGAQNAAMRALARKFGASFTYDAGEATGLLSVPASSAKPRRFPADQVQRLTAA</sequence>
<dbReference type="GO" id="GO:0016747">
    <property type="term" value="F:acyltransferase activity, transferring groups other than amino-acyl groups"/>
    <property type="evidence" value="ECO:0007669"/>
    <property type="project" value="InterPro"/>
</dbReference>
<evidence type="ECO:0000259" key="3">
    <source>
        <dbReference type="PROSITE" id="PS51186"/>
    </source>
</evidence>
<dbReference type="OrthoDB" id="7843527at2"/>
<organism evidence="4 5">
    <name type="scientific">Phreatobacter aquaticus</name>
    <dbReference type="NCBI Taxonomy" id="2570229"/>
    <lineage>
        <taxon>Bacteria</taxon>
        <taxon>Pseudomonadati</taxon>
        <taxon>Pseudomonadota</taxon>
        <taxon>Alphaproteobacteria</taxon>
        <taxon>Hyphomicrobiales</taxon>
        <taxon>Phreatobacteraceae</taxon>
        <taxon>Phreatobacter</taxon>
    </lineage>
</organism>
<dbReference type="EMBL" id="CP039865">
    <property type="protein sequence ID" value="QCK84365.1"/>
    <property type="molecule type" value="Genomic_DNA"/>
</dbReference>
<name>A0A4D7QCW4_9HYPH</name>
<proteinExistence type="predicted"/>
<keyword evidence="1 4" id="KW-0808">Transferase</keyword>
<dbReference type="Gene3D" id="3.40.630.30">
    <property type="match status" value="1"/>
</dbReference>
<dbReference type="AlphaFoldDB" id="A0A4D7QCW4"/>
<keyword evidence="5" id="KW-1185">Reference proteome</keyword>
<reference evidence="4 5" key="1">
    <citation type="submission" date="2019-04" db="EMBL/GenBank/DDBJ databases">
        <title>Phreatobacter aquaticus sp. nov.</title>
        <authorList>
            <person name="Choi A."/>
            <person name="Baek K."/>
        </authorList>
    </citation>
    <scope>NUCLEOTIDE SEQUENCE [LARGE SCALE GENOMIC DNA]</scope>
    <source>
        <strain evidence="4 5">NMCR1094</strain>
    </source>
</reference>
<dbReference type="Proteomes" id="UP000298588">
    <property type="component" value="Chromosome"/>
</dbReference>
<evidence type="ECO:0000313" key="5">
    <source>
        <dbReference type="Proteomes" id="UP000298588"/>
    </source>
</evidence>
<keyword evidence="2" id="KW-0012">Acyltransferase</keyword>
<dbReference type="InterPro" id="IPR016181">
    <property type="entry name" value="Acyl_CoA_acyltransferase"/>
</dbReference>
<dbReference type="RefSeq" id="WP_137097701.1">
    <property type="nucleotide sequence ID" value="NZ_CP039865.1"/>
</dbReference>
<accession>A0A4D7QCW4</accession>
<protein>
    <submittedName>
        <fullName evidence="4">GNAT family N-acetyltransferase</fullName>
    </submittedName>
</protein>